<dbReference type="GO" id="GO:0003700">
    <property type="term" value="F:DNA-binding transcription factor activity"/>
    <property type="evidence" value="ECO:0007669"/>
    <property type="project" value="InterPro"/>
</dbReference>
<keyword evidence="3" id="KW-0010">Activator</keyword>
<keyword evidence="2" id="KW-0238">DNA-binding</keyword>
<dbReference type="Gene3D" id="2.60.120.10">
    <property type="entry name" value="Jelly Rolls"/>
    <property type="match status" value="1"/>
</dbReference>
<dbReference type="InterPro" id="IPR037923">
    <property type="entry name" value="HTH-like"/>
</dbReference>
<evidence type="ECO:0000313" key="6">
    <source>
        <dbReference type="EMBL" id="SKA24016.1"/>
    </source>
</evidence>
<dbReference type="InterPro" id="IPR018062">
    <property type="entry name" value="HTH_AraC-typ_CS"/>
</dbReference>
<dbReference type="PROSITE" id="PS00041">
    <property type="entry name" value="HTH_ARAC_FAMILY_1"/>
    <property type="match status" value="1"/>
</dbReference>
<name>A0A1T4S7H5_9HYPH</name>
<dbReference type="Proteomes" id="UP000190135">
    <property type="component" value="Unassembled WGS sequence"/>
</dbReference>
<dbReference type="RefSeq" id="WP_078708999.1">
    <property type="nucleotide sequence ID" value="NZ_FUXL01000009.1"/>
</dbReference>
<accession>A0A1T4S7H5</accession>
<organism evidence="6 7">
    <name type="scientific">Consotaella salsifontis</name>
    <dbReference type="NCBI Taxonomy" id="1365950"/>
    <lineage>
        <taxon>Bacteria</taxon>
        <taxon>Pseudomonadati</taxon>
        <taxon>Pseudomonadota</taxon>
        <taxon>Alphaproteobacteria</taxon>
        <taxon>Hyphomicrobiales</taxon>
        <taxon>Aurantimonadaceae</taxon>
        <taxon>Consotaella</taxon>
    </lineage>
</organism>
<dbReference type="InterPro" id="IPR009057">
    <property type="entry name" value="Homeodomain-like_sf"/>
</dbReference>
<gene>
    <name evidence="6" type="ORF">SAMN05428963_10956</name>
</gene>
<dbReference type="Gene3D" id="1.10.10.60">
    <property type="entry name" value="Homeodomain-like"/>
    <property type="match status" value="2"/>
</dbReference>
<dbReference type="InterPro" id="IPR050204">
    <property type="entry name" value="AraC_XylS_family_regulators"/>
</dbReference>
<dbReference type="InterPro" id="IPR020449">
    <property type="entry name" value="Tscrpt_reg_AraC-type_HTH"/>
</dbReference>
<protein>
    <submittedName>
        <fullName evidence="6">Transcriptional regulator, AraC family</fullName>
    </submittedName>
</protein>
<dbReference type="SUPFAM" id="SSF51215">
    <property type="entry name" value="Regulatory protein AraC"/>
    <property type="match status" value="1"/>
</dbReference>
<dbReference type="Pfam" id="PF12833">
    <property type="entry name" value="HTH_18"/>
    <property type="match status" value="1"/>
</dbReference>
<feature type="domain" description="HTH araC/xylS-type" evidence="5">
    <location>
        <begin position="192"/>
        <end position="290"/>
    </location>
</feature>
<dbReference type="Pfam" id="PF02311">
    <property type="entry name" value="AraC_binding"/>
    <property type="match status" value="1"/>
</dbReference>
<dbReference type="EMBL" id="FUXL01000009">
    <property type="protein sequence ID" value="SKA24016.1"/>
    <property type="molecule type" value="Genomic_DNA"/>
</dbReference>
<dbReference type="PRINTS" id="PR00032">
    <property type="entry name" value="HTHARAC"/>
</dbReference>
<keyword evidence="7" id="KW-1185">Reference proteome</keyword>
<dbReference type="AlphaFoldDB" id="A0A1T4S7H5"/>
<dbReference type="STRING" id="1365950.SAMN05428963_10956"/>
<evidence type="ECO:0000256" key="4">
    <source>
        <dbReference type="ARBA" id="ARBA00023163"/>
    </source>
</evidence>
<evidence type="ECO:0000256" key="3">
    <source>
        <dbReference type="ARBA" id="ARBA00023159"/>
    </source>
</evidence>
<proteinExistence type="predicted"/>
<sequence>MPASAEGALRRSLRVTRIVNSYYSGLDNRTNPFNYRLLRAGWIMAGADYRIERASVPGHEFIFCLEGAGYVRIAATLARVEAGQLVWLPVERPHAHYPDPANPWDILWLRIESPNLGRLATVLSVDSDPVFRFATPDDVRRLFEEALGQIQQHSLVAAAATERTAAGLMERLIDSRSTRALEPAVAGHRGLAGLMQEMHLHYNDVWTTERFAETCRVSKSHLFRLFKLAFGQTPNAWLRGYRIAQAKRLLVETDESIGVIARRVGYEDPLYFSRDFKRVVGLPPSRFRDLER</sequence>
<dbReference type="PROSITE" id="PS01124">
    <property type="entry name" value="HTH_ARAC_FAMILY_2"/>
    <property type="match status" value="1"/>
</dbReference>
<evidence type="ECO:0000256" key="1">
    <source>
        <dbReference type="ARBA" id="ARBA00023015"/>
    </source>
</evidence>
<keyword evidence="4" id="KW-0804">Transcription</keyword>
<evidence type="ECO:0000256" key="2">
    <source>
        <dbReference type="ARBA" id="ARBA00023125"/>
    </source>
</evidence>
<evidence type="ECO:0000313" key="7">
    <source>
        <dbReference type="Proteomes" id="UP000190135"/>
    </source>
</evidence>
<dbReference type="InterPro" id="IPR018060">
    <property type="entry name" value="HTH_AraC"/>
</dbReference>
<evidence type="ECO:0000259" key="5">
    <source>
        <dbReference type="PROSITE" id="PS01124"/>
    </source>
</evidence>
<dbReference type="SUPFAM" id="SSF46689">
    <property type="entry name" value="Homeodomain-like"/>
    <property type="match status" value="2"/>
</dbReference>
<dbReference type="InterPro" id="IPR003313">
    <property type="entry name" value="AraC-bd"/>
</dbReference>
<reference evidence="6 7" key="1">
    <citation type="submission" date="2017-02" db="EMBL/GenBank/DDBJ databases">
        <authorList>
            <person name="Peterson S.W."/>
        </authorList>
    </citation>
    <scope>NUCLEOTIDE SEQUENCE [LARGE SCALE GENOMIC DNA]</scope>
    <source>
        <strain evidence="6 7">USBA 369</strain>
    </source>
</reference>
<dbReference type="InterPro" id="IPR014710">
    <property type="entry name" value="RmlC-like_jellyroll"/>
</dbReference>
<dbReference type="PANTHER" id="PTHR46796">
    <property type="entry name" value="HTH-TYPE TRANSCRIPTIONAL ACTIVATOR RHAS-RELATED"/>
    <property type="match status" value="1"/>
</dbReference>
<dbReference type="OrthoDB" id="9814125at2"/>
<dbReference type="SMART" id="SM00342">
    <property type="entry name" value="HTH_ARAC"/>
    <property type="match status" value="1"/>
</dbReference>
<dbReference type="GO" id="GO:0043565">
    <property type="term" value="F:sequence-specific DNA binding"/>
    <property type="evidence" value="ECO:0007669"/>
    <property type="project" value="InterPro"/>
</dbReference>
<keyword evidence="1" id="KW-0805">Transcription regulation</keyword>
<dbReference type="PANTHER" id="PTHR46796:SF7">
    <property type="entry name" value="ARAC FAMILY TRANSCRIPTIONAL REGULATOR"/>
    <property type="match status" value="1"/>
</dbReference>